<dbReference type="STRING" id="686340.Metal_2561"/>
<dbReference type="HOGENOM" id="CLU_126515_1_0_6"/>
<dbReference type="SUPFAM" id="SSF52833">
    <property type="entry name" value="Thioredoxin-like"/>
    <property type="match status" value="1"/>
</dbReference>
<protein>
    <submittedName>
        <fullName evidence="1">Ferredoxin</fullName>
    </submittedName>
</protein>
<dbReference type="Gene3D" id="3.40.30.10">
    <property type="entry name" value="Glutaredoxin"/>
    <property type="match status" value="1"/>
</dbReference>
<name>H8GIT7_METAL</name>
<sequence>MSYYTHHVFFCTNRRDDGRSSCGDHDPQTLRDYAKEQIKKLRLSGPGKCRINNAGCMDRCNKGPVMVVYPEAVWYTFKNREDIDEIIQEHLIGGRVVERLKI</sequence>
<dbReference type="AlphaFoldDB" id="H8GIT7"/>
<evidence type="ECO:0000313" key="1">
    <source>
        <dbReference type="EMBL" id="EIC30277.1"/>
    </source>
</evidence>
<proteinExistence type="predicted"/>
<dbReference type="EMBL" id="CM001475">
    <property type="protein sequence ID" value="EIC30277.1"/>
    <property type="molecule type" value="Genomic_DNA"/>
</dbReference>
<accession>H8GIT7</accession>
<dbReference type="InterPro" id="IPR036249">
    <property type="entry name" value="Thioredoxin-like_sf"/>
</dbReference>
<reference evidence="1 2" key="1">
    <citation type="journal article" date="2013" name="Genome Announc.">
        <title>Genome Sequence of the Obligate Gammaproteobacterial Methanotroph Methylomicrobium album Strain BG8.</title>
        <authorList>
            <person name="Kits K.D."/>
            <person name="Kalyuzhnaya M.G."/>
            <person name="Klotz M.G."/>
            <person name="Jetten M.S."/>
            <person name="Op den Camp H.J."/>
            <person name="Vuilleumier S."/>
            <person name="Bringel F."/>
            <person name="Dispirito A.A."/>
            <person name="Murrell J.C."/>
            <person name="Bruce D."/>
            <person name="Cheng J.F."/>
            <person name="Copeland A."/>
            <person name="Goodwin L."/>
            <person name="Hauser L."/>
            <person name="Lajus A."/>
            <person name="Land M.L."/>
            <person name="Lapidus A."/>
            <person name="Lucas S."/>
            <person name="Medigue C."/>
            <person name="Pitluck S."/>
            <person name="Woyke T."/>
            <person name="Zeytun A."/>
            <person name="Stein L.Y."/>
        </authorList>
    </citation>
    <scope>NUCLEOTIDE SEQUENCE [LARGE SCALE GENOMIC DNA]</scope>
    <source>
        <strain evidence="1 2">BG8</strain>
    </source>
</reference>
<organism evidence="1 2">
    <name type="scientific">Methylomicrobium album BG8</name>
    <dbReference type="NCBI Taxonomy" id="686340"/>
    <lineage>
        <taxon>Bacteria</taxon>
        <taxon>Pseudomonadati</taxon>
        <taxon>Pseudomonadota</taxon>
        <taxon>Gammaproteobacteria</taxon>
        <taxon>Methylococcales</taxon>
        <taxon>Methylococcaceae</taxon>
        <taxon>Methylomicrobium</taxon>
    </lineage>
</organism>
<dbReference type="eggNOG" id="COG3411">
    <property type="taxonomic scope" value="Bacteria"/>
</dbReference>
<dbReference type="RefSeq" id="WP_005372841.1">
    <property type="nucleotide sequence ID" value="NZ_CM001475.1"/>
</dbReference>
<evidence type="ECO:0000313" key="2">
    <source>
        <dbReference type="Proteomes" id="UP000005090"/>
    </source>
</evidence>
<gene>
    <name evidence="1" type="ORF">Metal_2561</name>
</gene>
<dbReference type="Proteomes" id="UP000005090">
    <property type="component" value="Chromosome"/>
</dbReference>
<dbReference type="CDD" id="cd02980">
    <property type="entry name" value="TRX_Fd_family"/>
    <property type="match status" value="1"/>
</dbReference>
<keyword evidence="2" id="KW-1185">Reference proteome</keyword>